<organism evidence="1 2">
    <name type="scientific">Nonomuraea endophytica</name>
    <dbReference type="NCBI Taxonomy" id="714136"/>
    <lineage>
        <taxon>Bacteria</taxon>
        <taxon>Bacillati</taxon>
        <taxon>Actinomycetota</taxon>
        <taxon>Actinomycetes</taxon>
        <taxon>Streptosporangiales</taxon>
        <taxon>Streptosporangiaceae</taxon>
        <taxon>Nonomuraea</taxon>
    </lineage>
</organism>
<accession>A0A7W8A157</accession>
<dbReference type="EMBL" id="JACHIN010000003">
    <property type="protein sequence ID" value="MBB5077608.1"/>
    <property type="molecule type" value="Genomic_DNA"/>
</dbReference>
<dbReference type="Proteomes" id="UP000568380">
    <property type="component" value="Unassembled WGS sequence"/>
</dbReference>
<proteinExistence type="predicted"/>
<dbReference type="AlphaFoldDB" id="A0A7W8A157"/>
<reference evidence="1 2" key="1">
    <citation type="submission" date="2020-08" db="EMBL/GenBank/DDBJ databases">
        <title>Genomic Encyclopedia of Type Strains, Phase IV (KMG-IV): sequencing the most valuable type-strain genomes for metagenomic binning, comparative biology and taxonomic classification.</title>
        <authorList>
            <person name="Goeker M."/>
        </authorList>
    </citation>
    <scope>NUCLEOTIDE SEQUENCE [LARGE SCALE GENOMIC DNA]</scope>
    <source>
        <strain evidence="1 2">DSM 45385</strain>
    </source>
</reference>
<comment type="caution">
    <text evidence="1">The sequence shown here is derived from an EMBL/GenBank/DDBJ whole genome shotgun (WGS) entry which is preliminary data.</text>
</comment>
<gene>
    <name evidence="1" type="ORF">HNR40_003081</name>
</gene>
<protein>
    <submittedName>
        <fullName evidence="1">Tetratricopeptide (TPR) repeat protein</fullName>
    </submittedName>
</protein>
<name>A0A7W8A157_9ACTN</name>
<evidence type="ECO:0000313" key="2">
    <source>
        <dbReference type="Proteomes" id="UP000568380"/>
    </source>
</evidence>
<keyword evidence="2" id="KW-1185">Reference proteome</keyword>
<dbReference type="RefSeq" id="WP_184961538.1">
    <property type="nucleotide sequence ID" value="NZ_JACHIN010000003.1"/>
</dbReference>
<evidence type="ECO:0000313" key="1">
    <source>
        <dbReference type="EMBL" id="MBB5077608.1"/>
    </source>
</evidence>
<sequence length="500" mass="55198">MDVESLLGEANGMPYGEARTVVTERALRAAEAARDPGMVVLTRFELTAAYQLGGEPAKSFAVFSRNLADYDRDPSLFGERRLWRLLWQYKWIVGSLRRFPEIPLRRALDGLDDMERRYREAGEGLQAVYARRCHVAQHLGDRAAAEEWFHRWRTAPRDELSDCAACDVRGVIAYLSWTGRDEEAIVAAAPVLSGAMTCSSQPQGILEALLLPYVRTGRLEEAASAHRRAYRIVQGRLSDLDDMGTHLRFLALTGNESRGLEIFQRELHLLERPPSPSAARAFMTGAAVLLRRLEELGHGDTPVRRGGADIPVARLRAEMEAGAREVAAAFDARNGTGEHLRDLEEVLAAAPYLTRLVLAPAAGESDPARLLARAGKLRGDGEDAEAAALFERAAGLYRQVGDRVGEARAMIAYAKSVYYAADEEEEIRAAYARARPVVEAAQEQSPQDLAELAYDEAVALDWLELHDDALRACREAVDRYSALGITHDGAISLLEVLEHD</sequence>